<dbReference type="InterPro" id="IPR002560">
    <property type="entry name" value="Transposase_DDE"/>
</dbReference>
<dbReference type="AlphaFoldDB" id="A0A139SW42"/>
<accession>A0A139SW42</accession>
<sequence length="108" mass="11823">MDMWCAFRNSVACHAPQTAIVFDKFHIIRHLSAALDQVRHNEYKGGITLWCGARIRFSLPSRQSQFMAAGRDVLGVAGIRTPAGHLLPSAALLGLAVNLTAASFKKYL</sequence>
<feature type="domain" description="Transposase IS204/IS1001/IS1096/IS1165 DDE" evidence="1">
    <location>
        <begin position="1"/>
        <end position="44"/>
    </location>
</feature>
<name>A0A139SW42_9GAMM</name>
<evidence type="ECO:0000313" key="2">
    <source>
        <dbReference type="EMBL" id="KXU38672.1"/>
    </source>
</evidence>
<protein>
    <recommendedName>
        <fullName evidence="1">Transposase IS204/IS1001/IS1096/IS1165 DDE domain-containing protein</fullName>
    </recommendedName>
</protein>
<evidence type="ECO:0000313" key="3">
    <source>
        <dbReference type="Proteomes" id="UP000072660"/>
    </source>
</evidence>
<proteinExistence type="predicted"/>
<gene>
    <name evidence="2" type="ORF">AXE65_12570</name>
</gene>
<evidence type="ECO:0000259" key="1">
    <source>
        <dbReference type="Pfam" id="PF01610"/>
    </source>
</evidence>
<organism evidence="2 3">
    <name type="scientific">Ventosimonas gracilis</name>
    <dbReference type="NCBI Taxonomy" id="1680762"/>
    <lineage>
        <taxon>Bacteria</taxon>
        <taxon>Pseudomonadati</taxon>
        <taxon>Pseudomonadota</taxon>
        <taxon>Gammaproteobacteria</taxon>
        <taxon>Pseudomonadales</taxon>
        <taxon>Ventosimonadaceae</taxon>
        <taxon>Ventosimonas</taxon>
    </lineage>
</organism>
<comment type="caution">
    <text evidence="2">The sequence shown here is derived from an EMBL/GenBank/DDBJ whole genome shotgun (WGS) entry which is preliminary data.</text>
</comment>
<keyword evidence="3" id="KW-1185">Reference proteome</keyword>
<reference evidence="2 3" key="1">
    <citation type="submission" date="2016-02" db="EMBL/GenBank/DDBJ databases">
        <authorList>
            <person name="Wen L."/>
            <person name="He K."/>
            <person name="Yang H."/>
        </authorList>
    </citation>
    <scope>NUCLEOTIDE SEQUENCE [LARGE SCALE GENOMIC DNA]</scope>
    <source>
        <strain evidence="2 3">CV58</strain>
    </source>
</reference>
<dbReference type="EMBL" id="LSZO01000108">
    <property type="protein sequence ID" value="KXU38672.1"/>
    <property type="molecule type" value="Genomic_DNA"/>
</dbReference>
<dbReference type="Pfam" id="PF01610">
    <property type="entry name" value="DDE_Tnp_ISL3"/>
    <property type="match status" value="1"/>
</dbReference>
<dbReference type="Proteomes" id="UP000072660">
    <property type="component" value="Unassembled WGS sequence"/>
</dbReference>